<evidence type="ECO:0000256" key="2">
    <source>
        <dbReference type="SAM" id="SignalP"/>
    </source>
</evidence>
<dbReference type="PROSITE" id="PS51257">
    <property type="entry name" value="PROKAR_LIPOPROTEIN"/>
    <property type="match status" value="1"/>
</dbReference>
<feature type="region of interest" description="Disordered" evidence="1">
    <location>
        <begin position="317"/>
        <end position="355"/>
    </location>
</feature>
<feature type="chain" id="PRO_5005835710" evidence="2">
    <location>
        <begin position="21"/>
        <end position="355"/>
    </location>
</feature>
<feature type="compositionally biased region" description="Polar residues" evidence="1">
    <location>
        <begin position="161"/>
        <end position="184"/>
    </location>
</feature>
<evidence type="ECO:0000256" key="1">
    <source>
        <dbReference type="SAM" id="MobiDB-lite"/>
    </source>
</evidence>
<sequence length="355" mass="36978">MRRYIPLLLALSASCTTVAALPKPRMQLRDDTSKPKYSVVPLEPGDDDPSSDGSGSGHGNGSSGSGNGGGDQNGDDVVTVIQTVVQTRKPVTQVITQTGKPSIVTVPGKTVTKAVPTTVSIINLDDQPVVTQTVTVSHPSASTPKMSGEPTATQEPETAESQVVTTAQEPSDSLTSAAAPSVTSQPQPNPQPQPQPEPKPEPSTSVETVQSIETSALPETQSVIIETVTVTQTSLTSESWTGGSNPTTLFTQTTQAAEVPEGTATPSLESQVAPIPPKETFVPGPASNQGESWSSATVPYEPPVVPTTLLTSCITSTTTSDYQHTTPEPTLSSKTHDDGAWHTTYPAWDDNDLAT</sequence>
<keyword evidence="4" id="KW-1185">Reference proteome</keyword>
<reference evidence="3 4" key="1">
    <citation type="submission" date="2015-04" db="EMBL/GenBank/DDBJ databases">
        <title>The draft genome sequence of Fusarium langsethiae, a T-2/HT-2 mycotoxin producer.</title>
        <authorList>
            <person name="Lysoe E."/>
            <person name="Divon H.H."/>
            <person name="Terzi V."/>
            <person name="Orru L."/>
            <person name="Lamontanara A."/>
            <person name="Kolseth A.-K."/>
            <person name="Frandsen R.J."/>
            <person name="Nielsen K."/>
            <person name="Thrane U."/>
        </authorList>
    </citation>
    <scope>NUCLEOTIDE SEQUENCE [LARGE SCALE GENOMIC DNA]</scope>
    <source>
        <strain evidence="3 4">Fl201059</strain>
    </source>
</reference>
<dbReference type="AlphaFoldDB" id="A0A0M9F658"/>
<dbReference type="OrthoDB" id="5105510at2759"/>
<dbReference type="EMBL" id="JXCE01000003">
    <property type="protein sequence ID" value="KPA46616.1"/>
    <property type="molecule type" value="Genomic_DNA"/>
</dbReference>
<comment type="caution">
    <text evidence="3">The sequence shown here is derived from an EMBL/GenBank/DDBJ whole genome shotgun (WGS) entry which is preliminary data.</text>
</comment>
<feature type="region of interest" description="Disordered" evidence="1">
    <location>
        <begin position="26"/>
        <end position="75"/>
    </location>
</feature>
<feature type="compositionally biased region" description="Pro residues" evidence="1">
    <location>
        <begin position="187"/>
        <end position="197"/>
    </location>
</feature>
<feature type="compositionally biased region" description="Polar residues" evidence="1">
    <location>
        <begin position="321"/>
        <end position="333"/>
    </location>
</feature>
<feature type="compositionally biased region" description="Low complexity" evidence="1">
    <location>
        <begin position="149"/>
        <end position="160"/>
    </location>
</feature>
<feature type="region of interest" description="Disordered" evidence="1">
    <location>
        <begin position="137"/>
        <end position="210"/>
    </location>
</feature>
<keyword evidence="2" id="KW-0732">Signal</keyword>
<feature type="signal peptide" evidence="2">
    <location>
        <begin position="1"/>
        <end position="20"/>
    </location>
</feature>
<proteinExistence type="predicted"/>
<evidence type="ECO:0000313" key="3">
    <source>
        <dbReference type="EMBL" id="KPA46616.1"/>
    </source>
</evidence>
<organism evidence="3 4">
    <name type="scientific">Fusarium langsethiae</name>
    <dbReference type="NCBI Taxonomy" id="179993"/>
    <lineage>
        <taxon>Eukaryota</taxon>
        <taxon>Fungi</taxon>
        <taxon>Dikarya</taxon>
        <taxon>Ascomycota</taxon>
        <taxon>Pezizomycotina</taxon>
        <taxon>Sordariomycetes</taxon>
        <taxon>Hypocreomycetidae</taxon>
        <taxon>Hypocreales</taxon>
        <taxon>Nectriaceae</taxon>
        <taxon>Fusarium</taxon>
    </lineage>
</organism>
<feature type="compositionally biased region" description="Gly residues" evidence="1">
    <location>
        <begin position="54"/>
        <end position="72"/>
    </location>
</feature>
<accession>A0A0M9F658</accession>
<protein>
    <submittedName>
        <fullName evidence="3">Uncharacterized protein</fullName>
    </submittedName>
</protein>
<gene>
    <name evidence="3" type="ORF">FLAG1_00479</name>
</gene>
<evidence type="ECO:0000313" key="4">
    <source>
        <dbReference type="Proteomes" id="UP000037904"/>
    </source>
</evidence>
<name>A0A0M9F658_FUSLA</name>
<dbReference type="Proteomes" id="UP000037904">
    <property type="component" value="Unassembled WGS sequence"/>
</dbReference>